<name>A0A419I2K4_9PSEU</name>
<organism evidence="2 3">
    <name type="scientific">Amycolatopsis panacis</name>
    <dbReference type="NCBI Taxonomy" id="2340917"/>
    <lineage>
        <taxon>Bacteria</taxon>
        <taxon>Bacillati</taxon>
        <taxon>Actinomycetota</taxon>
        <taxon>Actinomycetes</taxon>
        <taxon>Pseudonocardiales</taxon>
        <taxon>Pseudonocardiaceae</taxon>
        <taxon>Amycolatopsis</taxon>
    </lineage>
</organism>
<proteinExistence type="predicted"/>
<dbReference type="InterPro" id="IPR032710">
    <property type="entry name" value="NTF2-like_dom_sf"/>
</dbReference>
<evidence type="ECO:0000313" key="3">
    <source>
        <dbReference type="Proteomes" id="UP000285112"/>
    </source>
</evidence>
<dbReference type="AlphaFoldDB" id="A0A419I2K4"/>
<gene>
    <name evidence="2" type="ORF">D5S19_17835</name>
</gene>
<accession>A0A419I2K4</accession>
<dbReference type="Proteomes" id="UP000285112">
    <property type="component" value="Unassembled WGS sequence"/>
</dbReference>
<dbReference type="CDD" id="cd00531">
    <property type="entry name" value="NTF2_like"/>
    <property type="match status" value="1"/>
</dbReference>
<reference evidence="2 3" key="1">
    <citation type="submission" date="2018-09" db="EMBL/GenBank/DDBJ databases">
        <title>YIM PH 21725 draft genome.</title>
        <authorList>
            <person name="Miao C."/>
        </authorList>
    </citation>
    <scope>NUCLEOTIDE SEQUENCE [LARGE SCALE GENOMIC DNA]</scope>
    <source>
        <strain evidence="3">YIM PH21725</strain>
    </source>
</reference>
<dbReference type="EMBL" id="QZFV01000088">
    <property type="protein sequence ID" value="RJQ84192.1"/>
    <property type="molecule type" value="Genomic_DNA"/>
</dbReference>
<feature type="domain" description="SnoaL-like" evidence="1">
    <location>
        <begin position="11"/>
        <end position="134"/>
    </location>
</feature>
<protein>
    <submittedName>
        <fullName evidence="2">Nuclear transport factor 2 family protein</fullName>
    </submittedName>
</protein>
<sequence>MIEHFEARLARLEAIEDIKALKMHYAKLCDAGYPAQEIGKLFVDSATWDGGEILGVAVGRQQIEEYFAATPANVPFALHYIVGGDIVVASDGRSATGTWYLWQPMILRGAAVVLMGTYDDEYVLTGQGWRYANLRLTVHALTPATSDWVTERFIQS</sequence>
<evidence type="ECO:0000313" key="2">
    <source>
        <dbReference type="EMBL" id="RJQ84192.1"/>
    </source>
</evidence>
<comment type="caution">
    <text evidence="2">The sequence shown here is derived from an EMBL/GenBank/DDBJ whole genome shotgun (WGS) entry which is preliminary data.</text>
</comment>
<dbReference type="OrthoDB" id="1492465at2"/>
<keyword evidence="3" id="KW-1185">Reference proteome</keyword>
<evidence type="ECO:0000259" key="1">
    <source>
        <dbReference type="Pfam" id="PF13577"/>
    </source>
</evidence>
<dbReference type="SUPFAM" id="SSF54427">
    <property type="entry name" value="NTF2-like"/>
    <property type="match status" value="1"/>
</dbReference>
<dbReference type="RefSeq" id="WP_120024476.1">
    <property type="nucleotide sequence ID" value="NZ_QZFV01000088.1"/>
</dbReference>
<dbReference type="InterPro" id="IPR037401">
    <property type="entry name" value="SnoaL-like"/>
</dbReference>
<dbReference type="Pfam" id="PF13577">
    <property type="entry name" value="SnoaL_4"/>
    <property type="match status" value="1"/>
</dbReference>
<dbReference type="Gene3D" id="3.10.450.50">
    <property type="match status" value="1"/>
</dbReference>